<reference evidence="1" key="1">
    <citation type="journal article" date="2021" name="J. Hered.">
        <title>Genome Assembly of Salicaceae Populus deltoides (Eastern Cottonwood) I-69 Based on Nanopore Sequencing and Hi-C Technologies.</title>
        <authorList>
            <person name="Bai S."/>
            <person name="Wu H."/>
            <person name="Zhang J."/>
            <person name="Pan Z."/>
            <person name="Zhao W."/>
            <person name="Li Z."/>
            <person name="Tong C."/>
        </authorList>
    </citation>
    <scope>NUCLEOTIDE SEQUENCE</scope>
    <source>
        <tissue evidence="1">Leaf</tissue>
    </source>
</reference>
<accession>A0A8T2WPX1</accession>
<comment type="caution">
    <text evidence="1">The sequence shown here is derived from an EMBL/GenBank/DDBJ whole genome shotgun (WGS) entry which is preliminary data.</text>
</comment>
<gene>
    <name evidence="1" type="ORF">H0E87_029593</name>
</gene>
<organism evidence="1 2">
    <name type="scientific">Populus deltoides</name>
    <name type="common">Eastern poplar</name>
    <name type="synonym">Eastern cottonwood</name>
    <dbReference type="NCBI Taxonomy" id="3696"/>
    <lineage>
        <taxon>Eukaryota</taxon>
        <taxon>Viridiplantae</taxon>
        <taxon>Streptophyta</taxon>
        <taxon>Embryophyta</taxon>
        <taxon>Tracheophyta</taxon>
        <taxon>Spermatophyta</taxon>
        <taxon>Magnoliopsida</taxon>
        <taxon>eudicotyledons</taxon>
        <taxon>Gunneridae</taxon>
        <taxon>Pentapetalae</taxon>
        <taxon>rosids</taxon>
        <taxon>fabids</taxon>
        <taxon>Malpighiales</taxon>
        <taxon>Salicaceae</taxon>
        <taxon>Saliceae</taxon>
        <taxon>Populus</taxon>
    </lineage>
</organism>
<name>A0A8T2WPX1_POPDE</name>
<proteinExistence type="predicted"/>
<dbReference type="AlphaFoldDB" id="A0A8T2WPX1"/>
<evidence type="ECO:0000313" key="2">
    <source>
        <dbReference type="Proteomes" id="UP000807159"/>
    </source>
</evidence>
<keyword evidence="2" id="KW-1185">Reference proteome</keyword>
<dbReference type="PANTHER" id="PTHR35757:SF1">
    <property type="entry name" value="THERMOSOME SUBUNIT GAMMA"/>
    <property type="match status" value="1"/>
</dbReference>
<dbReference type="PANTHER" id="PTHR35757">
    <property type="entry name" value="THERMOSOME SUBUNIT GAMMA"/>
    <property type="match status" value="1"/>
</dbReference>
<protein>
    <submittedName>
        <fullName evidence="1">Uncharacterized protein</fullName>
    </submittedName>
</protein>
<dbReference type="EMBL" id="JACEGQ020000018">
    <property type="protein sequence ID" value="KAH8482183.1"/>
    <property type="molecule type" value="Genomic_DNA"/>
</dbReference>
<sequence>MVSSSLSIILSLPASSIPSNSTSDLYSTSTPLRSILEFKNNSKPIKTSPIFRLSLQQSSKILAFSSSNKNNNQDGSAEQFLENNSIADFMRFKKGSDRSSAELQTAVVDLVSTIHIADKEYFETIQKELEPYDRVLYEMVASRESLESRRNPAAAKRMKGSRSRGFNILGCIQRQMARILTLDFQLDYLDYQAENWYHADLDYETFKILQLEKGESFLTFARDMTLKSTKAMVQPTIPEDLGPWRSKLLWASRVLPMPLVGLFIIGTVCDMGSPASEYPELEALSSLDFGAAVKVFLAKRLTSEFTQVTADLEEESVIIGERNKAAVEALRRAINEGHNKIAILYGGGHMPDLGRRLREEFDLVPCGVQWITAWSIRNRVLNSNSLPFLRTMAEVLGWPLNRYQTLALLIFSSVLAIDLWFWELFFGSTVNWISQIASEVGQYVNNSRMIW</sequence>
<dbReference type="Proteomes" id="UP000807159">
    <property type="component" value="Chromosome 18"/>
</dbReference>
<evidence type="ECO:0000313" key="1">
    <source>
        <dbReference type="EMBL" id="KAH8482183.1"/>
    </source>
</evidence>